<dbReference type="InterPro" id="IPR036378">
    <property type="entry name" value="FAS1_dom_sf"/>
</dbReference>
<feature type="signal peptide" evidence="1">
    <location>
        <begin position="1"/>
        <end position="18"/>
    </location>
</feature>
<evidence type="ECO:0000313" key="3">
    <source>
        <dbReference type="EMBL" id="KAF2898748.1"/>
    </source>
</evidence>
<dbReference type="GO" id="GO:0005615">
    <property type="term" value="C:extracellular space"/>
    <property type="evidence" value="ECO:0007669"/>
    <property type="project" value="TreeGrafter"/>
</dbReference>
<dbReference type="AlphaFoldDB" id="A0A8K0D3K4"/>
<dbReference type="EMBL" id="VTPC01003290">
    <property type="protein sequence ID" value="KAF2898748.1"/>
    <property type="molecule type" value="Genomic_DNA"/>
</dbReference>
<dbReference type="PANTHER" id="PTHR10900:SF77">
    <property type="entry name" value="FI19380P1"/>
    <property type="match status" value="1"/>
</dbReference>
<evidence type="ECO:0000313" key="4">
    <source>
        <dbReference type="Proteomes" id="UP000801492"/>
    </source>
</evidence>
<feature type="domain" description="FAS1" evidence="2">
    <location>
        <begin position="165"/>
        <end position="314"/>
    </location>
</feature>
<dbReference type="SMART" id="SM00554">
    <property type="entry name" value="FAS1"/>
    <property type="match status" value="3"/>
</dbReference>
<sequence length="508" mass="58553">MWLIKILCVFISIFSISGKYWKPTVYQKIRQSPRLTQFYSLLESNRPAKLNLQYGEMTVFVPTNEAFEWFSGGNLNDIINYHMAWYAKQTKDLKTGHLTTVLEENPPLWVTKLEDDIFINNARIIPEISDYASEINNKPKKPQVLHVIDEVLDPVVKRISHAIYNPTAFDFLSRSQFWDIGSHRVQLFHRKIIGSRKENLFKSEGNFTFFVPVDEGFTDYRLQMFDGNVIDAHVIPHRVLFTRPSPKDSPFETLANGDYLYVVVLFSGTEGKLFVKSHTLIGDSNRPTGEIVAEIVKSNIPVKNGVIHLIKRPLVVFDRRLTLFPYLPIMDKLSMDPTLNTTYILGEKTGFNSILNTEKKQITYFIPRDQAWTNLQSFLEVGKPVFDEFIFKYGRSILNRHVIVSNVSYTMEDLRKRSNTTDTADVDLPTLGGILKVGISETDGNYVIYWRNQIIPVYRANYQCTNGIVHIIDQLFTNEEDFSSDSSSEDTTEVNHLHLLNMLIRVTI</sequence>
<dbReference type="OrthoDB" id="7700931at2759"/>
<dbReference type="Proteomes" id="UP000801492">
    <property type="component" value="Unassembled WGS sequence"/>
</dbReference>
<reference evidence="3" key="1">
    <citation type="submission" date="2019-08" db="EMBL/GenBank/DDBJ databases">
        <title>The genome of the North American firefly Photinus pyralis.</title>
        <authorList>
            <consortium name="Photinus pyralis genome working group"/>
            <person name="Fallon T.R."/>
            <person name="Sander Lower S.E."/>
            <person name="Weng J.-K."/>
        </authorList>
    </citation>
    <scope>NUCLEOTIDE SEQUENCE</scope>
    <source>
        <strain evidence="3">TRF0915ILg1</strain>
        <tissue evidence="3">Whole body</tissue>
    </source>
</reference>
<dbReference type="PANTHER" id="PTHR10900">
    <property type="entry name" value="PERIOSTIN-RELATED"/>
    <property type="match status" value="1"/>
</dbReference>
<gene>
    <name evidence="3" type="ORF">ILUMI_07430</name>
</gene>
<dbReference type="InterPro" id="IPR050904">
    <property type="entry name" value="Adhesion/Biosynth-related"/>
</dbReference>
<evidence type="ECO:0000256" key="1">
    <source>
        <dbReference type="SAM" id="SignalP"/>
    </source>
</evidence>
<comment type="caution">
    <text evidence="3">The sequence shown here is derived from an EMBL/GenBank/DDBJ whole genome shotgun (WGS) entry which is preliminary data.</text>
</comment>
<dbReference type="Pfam" id="PF02469">
    <property type="entry name" value="Fasciclin"/>
    <property type="match status" value="3"/>
</dbReference>
<feature type="domain" description="FAS1" evidence="2">
    <location>
        <begin position="326"/>
        <end position="476"/>
    </location>
</feature>
<accession>A0A8K0D3K4</accession>
<protein>
    <recommendedName>
        <fullName evidence="2">FAS1 domain-containing protein</fullName>
    </recommendedName>
</protein>
<feature type="chain" id="PRO_5035473348" description="FAS1 domain-containing protein" evidence="1">
    <location>
        <begin position="19"/>
        <end position="508"/>
    </location>
</feature>
<keyword evidence="4" id="KW-1185">Reference proteome</keyword>
<dbReference type="InterPro" id="IPR000782">
    <property type="entry name" value="FAS1_domain"/>
</dbReference>
<name>A0A8K0D3K4_IGNLU</name>
<dbReference type="SUPFAM" id="SSF82153">
    <property type="entry name" value="FAS1 domain"/>
    <property type="match status" value="3"/>
</dbReference>
<organism evidence="3 4">
    <name type="scientific">Ignelater luminosus</name>
    <name type="common">Cucubano</name>
    <name type="synonym">Pyrophorus luminosus</name>
    <dbReference type="NCBI Taxonomy" id="2038154"/>
    <lineage>
        <taxon>Eukaryota</taxon>
        <taxon>Metazoa</taxon>
        <taxon>Ecdysozoa</taxon>
        <taxon>Arthropoda</taxon>
        <taxon>Hexapoda</taxon>
        <taxon>Insecta</taxon>
        <taxon>Pterygota</taxon>
        <taxon>Neoptera</taxon>
        <taxon>Endopterygota</taxon>
        <taxon>Coleoptera</taxon>
        <taxon>Polyphaga</taxon>
        <taxon>Elateriformia</taxon>
        <taxon>Elateroidea</taxon>
        <taxon>Elateridae</taxon>
        <taxon>Agrypninae</taxon>
        <taxon>Pyrophorini</taxon>
        <taxon>Ignelater</taxon>
    </lineage>
</organism>
<dbReference type="Gene3D" id="2.30.180.10">
    <property type="entry name" value="FAS1 domain"/>
    <property type="match status" value="3"/>
</dbReference>
<proteinExistence type="predicted"/>
<keyword evidence="1" id="KW-0732">Signal</keyword>
<evidence type="ECO:0000259" key="2">
    <source>
        <dbReference type="PROSITE" id="PS50213"/>
    </source>
</evidence>
<feature type="domain" description="FAS1" evidence="2">
    <location>
        <begin position="22"/>
        <end position="152"/>
    </location>
</feature>
<dbReference type="PROSITE" id="PS50213">
    <property type="entry name" value="FAS1"/>
    <property type="match status" value="3"/>
</dbReference>